<dbReference type="InParanoid" id="K3X4A4"/>
<dbReference type="VEuPathDB" id="FungiDB:PYU1_G012027"/>
<evidence type="ECO:0000313" key="1">
    <source>
        <dbReference type="EnsemblProtists" id="PYU1_T012053"/>
    </source>
</evidence>
<accession>K3X4A4</accession>
<reference evidence="2" key="2">
    <citation type="submission" date="2010-04" db="EMBL/GenBank/DDBJ databases">
        <authorList>
            <person name="Buell R."/>
            <person name="Hamilton J."/>
            <person name="Hostetler J."/>
        </authorList>
    </citation>
    <scope>NUCLEOTIDE SEQUENCE [LARGE SCALE GENOMIC DNA]</scope>
    <source>
        <strain evidence="2">DAOM:BR144</strain>
    </source>
</reference>
<dbReference type="EnsemblProtists" id="PYU1_T012053">
    <property type="protein sequence ID" value="PYU1_T012053"/>
    <property type="gene ID" value="PYU1_G012027"/>
</dbReference>
<proteinExistence type="predicted"/>
<name>K3X4A4_GLOUD</name>
<reference evidence="2" key="1">
    <citation type="journal article" date="2010" name="Genome Biol.">
        <title>Genome sequence of the necrotrophic plant pathogen Pythium ultimum reveals original pathogenicity mechanisms and effector repertoire.</title>
        <authorList>
            <person name="Levesque C.A."/>
            <person name="Brouwer H."/>
            <person name="Cano L."/>
            <person name="Hamilton J.P."/>
            <person name="Holt C."/>
            <person name="Huitema E."/>
            <person name="Raffaele S."/>
            <person name="Robideau G.P."/>
            <person name="Thines M."/>
            <person name="Win J."/>
            <person name="Zerillo M.M."/>
            <person name="Beakes G.W."/>
            <person name="Boore J.L."/>
            <person name="Busam D."/>
            <person name="Dumas B."/>
            <person name="Ferriera S."/>
            <person name="Fuerstenberg S.I."/>
            <person name="Gachon C.M."/>
            <person name="Gaulin E."/>
            <person name="Govers F."/>
            <person name="Grenville-Briggs L."/>
            <person name="Horner N."/>
            <person name="Hostetler J."/>
            <person name="Jiang R.H."/>
            <person name="Johnson J."/>
            <person name="Krajaejun T."/>
            <person name="Lin H."/>
            <person name="Meijer H.J."/>
            <person name="Moore B."/>
            <person name="Morris P."/>
            <person name="Phuntmart V."/>
            <person name="Puiu D."/>
            <person name="Shetty J."/>
            <person name="Stajich J.E."/>
            <person name="Tripathy S."/>
            <person name="Wawra S."/>
            <person name="van West P."/>
            <person name="Whitty B.R."/>
            <person name="Coutinho P.M."/>
            <person name="Henrissat B."/>
            <person name="Martin F."/>
            <person name="Thomas P.D."/>
            <person name="Tyler B.M."/>
            <person name="De Vries R.P."/>
            <person name="Kamoun S."/>
            <person name="Yandell M."/>
            <person name="Tisserat N."/>
            <person name="Buell C.R."/>
        </authorList>
    </citation>
    <scope>NUCLEOTIDE SEQUENCE</scope>
    <source>
        <strain evidence="2">DAOM:BR144</strain>
    </source>
</reference>
<dbReference type="Proteomes" id="UP000019132">
    <property type="component" value="Unassembled WGS sequence"/>
</dbReference>
<dbReference type="EMBL" id="GL376621">
    <property type="status" value="NOT_ANNOTATED_CDS"/>
    <property type="molecule type" value="Genomic_DNA"/>
</dbReference>
<dbReference type="eggNOG" id="ENOG502SHZX">
    <property type="taxonomic scope" value="Eukaryota"/>
</dbReference>
<reference evidence="1" key="3">
    <citation type="submission" date="2015-02" db="UniProtKB">
        <authorList>
            <consortium name="EnsemblProtists"/>
        </authorList>
    </citation>
    <scope>IDENTIFICATION</scope>
    <source>
        <strain evidence="1">DAOM BR144</strain>
    </source>
</reference>
<dbReference type="HOGENOM" id="CLU_036567_0_3_1"/>
<keyword evidence="2" id="KW-1185">Reference proteome</keyword>
<evidence type="ECO:0000313" key="2">
    <source>
        <dbReference type="Proteomes" id="UP000019132"/>
    </source>
</evidence>
<protein>
    <submittedName>
        <fullName evidence="1">Uncharacterized protein</fullName>
    </submittedName>
</protein>
<dbReference type="AlphaFoldDB" id="K3X4A4"/>
<organism evidence="1 2">
    <name type="scientific">Globisporangium ultimum (strain ATCC 200006 / CBS 805.95 / DAOM BR144)</name>
    <name type="common">Pythium ultimum</name>
    <dbReference type="NCBI Taxonomy" id="431595"/>
    <lineage>
        <taxon>Eukaryota</taxon>
        <taxon>Sar</taxon>
        <taxon>Stramenopiles</taxon>
        <taxon>Oomycota</taxon>
        <taxon>Peronosporomycetes</taxon>
        <taxon>Pythiales</taxon>
        <taxon>Pythiaceae</taxon>
        <taxon>Globisporangium</taxon>
    </lineage>
</organism>
<sequence length="413" mass="46035">MLRDASPSPSVFSTEDLRFDSDLIDSLLLVDPIPTDGVDAVPMENGVFAYATSSTSVSSDSERETTKKRQHLMTGLTEQHGAAKARKPTHVLRKEEKASLLNTVETLESQLEFLKDRAGLVNKGLTEKMIANDVMREAAHFQHLSVARTQSAISEYLDAQTTNPLSTCIRLGTNWDDRSETLRAVKETKLRRAYEYVAARSEMLDPFRTHCSANVCENENGDKCGSRFDSTPLEGVEGVKQVFDTLLYFLMNIEISISERLGHITVREDYDSIDNSISNYRLLSDTNGIPIESNGIVFSKYYPQYQLSNGAPCGIIVVDFVDDDALYPYAPSERVRKDVSAAFVLTQHVKTTQDSKGPKDTLVVTLSRAGFFKLHLPQFDISPYDLQDVSENGGGWGQIMIKAVKEMLQSHRA</sequence>